<dbReference type="Proteomes" id="UP000053317">
    <property type="component" value="Unassembled WGS sequence"/>
</dbReference>
<keyword evidence="3 10" id="KW-0812">Transmembrane</keyword>
<dbReference type="OrthoDB" id="158672at2759"/>
<dbReference type="GO" id="GO:1902600">
    <property type="term" value="P:proton transmembrane transport"/>
    <property type="evidence" value="ECO:0007669"/>
    <property type="project" value="TreeGrafter"/>
</dbReference>
<evidence type="ECO:0000256" key="9">
    <source>
        <dbReference type="SAM" id="MobiDB-lite"/>
    </source>
</evidence>
<feature type="region of interest" description="Disordered" evidence="9">
    <location>
        <begin position="1129"/>
        <end position="1164"/>
    </location>
</feature>
<protein>
    <submittedName>
        <fullName evidence="12">Putative h k atpase alpha</fullName>
    </submittedName>
</protein>
<evidence type="ECO:0000256" key="2">
    <source>
        <dbReference type="ARBA" id="ARBA00022475"/>
    </source>
</evidence>
<dbReference type="SFLD" id="SFLDF00027">
    <property type="entry name" value="p-type_atpase"/>
    <property type="match status" value="1"/>
</dbReference>
<dbReference type="GO" id="GO:0005524">
    <property type="term" value="F:ATP binding"/>
    <property type="evidence" value="ECO:0007669"/>
    <property type="project" value="UniProtKB-KW"/>
</dbReference>
<dbReference type="Gene3D" id="2.70.150.10">
    <property type="entry name" value="Calcium-transporting ATPase, cytoplasmic transduction domain A"/>
    <property type="match status" value="1"/>
</dbReference>
<reference evidence="12 13" key="1">
    <citation type="submission" date="2015-05" db="EMBL/GenBank/DDBJ databases">
        <title>Distinctive expansion of gene families associated with plant cell wall degradation and secondary metabolism in the genomes of grapevine trunk pathogens.</title>
        <authorList>
            <person name="Lawrence D.P."/>
            <person name="Travadon R."/>
            <person name="Rolshausen P.E."/>
            <person name="Baumgartner K."/>
        </authorList>
    </citation>
    <scope>NUCLEOTIDE SEQUENCE [LARGE SCALE GENOMIC DNA]</scope>
    <source>
        <strain evidence="12">UCRPC4</strain>
    </source>
</reference>
<organism evidence="12 13">
    <name type="scientific">Phaeomoniella chlamydospora</name>
    <name type="common">Phaeoacremonium chlamydosporum</name>
    <dbReference type="NCBI Taxonomy" id="158046"/>
    <lineage>
        <taxon>Eukaryota</taxon>
        <taxon>Fungi</taxon>
        <taxon>Dikarya</taxon>
        <taxon>Ascomycota</taxon>
        <taxon>Pezizomycotina</taxon>
        <taxon>Eurotiomycetes</taxon>
        <taxon>Chaetothyriomycetidae</taxon>
        <taxon>Phaeomoniellales</taxon>
        <taxon>Phaeomoniellaceae</taxon>
        <taxon>Phaeomoniella</taxon>
    </lineage>
</organism>
<dbReference type="PANTHER" id="PTHR43294:SF21">
    <property type="entry name" value="CATION TRANSPORTING ATPASE"/>
    <property type="match status" value="1"/>
</dbReference>
<evidence type="ECO:0000256" key="4">
    <source>
        <dbReference type="ARBA" id="ARBA00022741"/>
    </source>
</evidence>
<comment type="subcellular location">
    <subcellularLocation>
        <location evidence="1">Cell membrane</location>
        <topology evidence="1">Multi-pass membrane protein</topology>
    </subcellularLocation>
</comment>
<dbReference type="InterPro" id="IPR036412">
    <property type="entry name" value="HAD-like_sf"/>
</dbReference>
<dbReference type="SMART" id="SM00831">
    <property type="entry name" value="Cation_ATPase_N"/>
    <property type="match status" value="1"/>
</dbReference>
<feature type="transmembrane region" description="Helical" evidence="10">
    <location>
        <begin position="105"/>
        <end position="131"/>
    </location>
</feature>
<dbReference type="InterPro" id="IPR044492">
    <property type="entry name" value="P_typ_ATPase_HD_dom"/>
</dbReference>
<dbReference type="GO" id="GO:0005391">
    <property type="term" value="F:P-type sodium:potassium-exchanging transporter activity"/>
    <property type="evidence" value="ECO:0007669"/>
    <property type="project" value="TreeGrafter"/>
</dbReference>
<evidence type="ECO:0000259" key="11">
    <source>
        <dbReference type="SMART" id="SM00831"/>
    </source>
</evidence>
<dbReference type="SFLD" id="SFLDS00003">
    <property type="entry name" value="Haloacid_Dehalogenase"/>
    <property type="match status" value="1"/>
</dbReference>
<keyword evidence="2" id="KW-1003">Cell membrane</keyword>
<keyword evidence="4" id="KW-0547">Nucleotide-binding</keyword>
<keyword evidence="7 10" id="KW-1133">Transmembrane helix</keyword>
<name>A0A0G2E3D1_PHACM</name>
<dbReference type="PRINTS" id="PR00121">
    <property type="entry name" value="NAKATPASE"/>
</dbReference>
<evidence type="ECO:0000313" key="13">
    <source>
        <dbReference type="Proteomes" id="UP000053317"/>
    </source>
</evidence>
<dbReference type="InterPro" id="IPR018303">
    <property type="entry name" value="ATPase_P-typ_P_site"/>
</dbReference>
<feature type="transmembrane region" description="Helical" evidence="10">
    <location>
        <begin position="137"/>
        <end position="159"/>
    </location>
</feature>
<dbReference type="InterPro" id="IPR023214">
    <property type="entry name" value="HAD_sf"/>
</dbReference>
<evidence type="ECO:0000256" key="10">
    <source>
        <dbReference type="SAM" id="Phobius"/>
    </source>
</evidence>
<dbReference type="NCBIfam" id="TIGR01494">
    <property type="entry name" value="ATPase_P-type"/>
    <property type="match status" value="2"/>
</dbReference>
<dbReference type="InterPro" id="IPR006068">
    <property type="entry name" value="ATPase_P-typ_cation-transptr_C"/>
</dbReference>
<dbReference type="InterPro" id="IPR050510">
    <property type="entry name" value="Cation_transp_ATPase_P-type"/>
</dbReference>
<evidence type="ECO:0000256" key="5">
    <source>
        <dbReference type="ARBA" id="ARBA00022840"/>
    </source>
</evidence>
<dbReference type="Gene3D" id="3.40.50.1000">
    <property type="entry name" value="HAD superfamily/HAD-like"/>
    <property type="match status" value="1"/>
</dbReference>
<dbReference type="GO" id="GO:0016887">
    <property type="term" value="F:ATP hydrolysis activity"/>
    <property type="evidence" value="ECO:0007669"/>
    <property type="project" value="InterPro"/>
</dbReference>
<dbReference type="Pfam" id="PF00690">
    <property type="entry name" value="Cation_ATPase_N"/>
    <property type="match status" value="1"/>
</dbReference>
<keyword evidence="5" id="KW-0067">ATP-binding</keyword>
<dbReference type="GO" id="GO:0005886">
    <property type="term" value="C:plasma membrane"/>
    <property type="evidence" value="ECO:0007669"/>
    <property type="project" value="UniProtKB-SubCell"/>
</dbReference>
<dbReference type="Gene3D" id="3.40.1110.10">
    <property type="entry name" value="Calcium-transporting ATPase, cytoplasmic domain N"/>
    <property type="match status" value="1"/>
</dbReference>
<feature type="transmembrane region" description="Helical" evidence="10">
    <location>
        <begin position="948"/>
        <end position="965"/>
    </location>
</feature>
<evidence type="ECO:0000313" key="12">
    <source>
        <dbReference type="EMBL" id="KKY16826.1"/>
    </source>
</evidence>
<feature type="transmembrane region" description="Helical" evidence="10">
    <location>
        <begin position="302"/>
        <end position="324"/>
    </location>
</feature>
<feature type="transmembrane region" description="Helical" evidence="10">
    <location>
        <begin position="330"/>
        <end position="350"/>
    </location>
</feature>
<keyword evidence="8 10" id="KW-0472">Membrane</keyword>
<dbReference type="PROSITE" id="PS00154">
    <property type="entry name" value="ATPASE_E1_E2"/>
    <property type="match status" value="1"/>
</dbReference>
<dbReference type="InterPro" id="IPR023299">
    <property type="entry name" value="ATPase_P-typ_cyto_dom_N"/>
</dbReference>
<dbReference type="GO" id="GO:0036376">
    <property type="term" value="P:sodium ion export across plasma membrane"/>
    <property type="evidence" value="ECO:0007669"/>
    <property type="project" value="TreeGrafter"/>
</dbReference>
<proteinExistence type="predicted"/>
<dbReference type="GO" id="GO:0030007">
    <property type="term" value="P:intracellular potassium ion homeostasis"/>
    <property type="evidence" value="ECO:0007669"/>
    <property type="project" value="TreeGrafter"/>
</dbReference>
<feature type="transmembrane region" description="Helical" evidence="10">
    <location>
        <begin position="815"/>
        <end position="838"/>
    </location>
</feature>
<dbReference type="Pfam" id="PF00689">
    <property type="entry name" value="Cation_ATPase_C"/>
    <property type="match status" value="1"/>
</dbReference>
<gene>
    <name evidence="12" type="ORF">UCRPC4_g05784</name>
</gene>
<dbReference type="Pfam" id="PF13246">
    <property type="entry name" value="Cation_ATPase"/>
    <property type="match status" value="1"/>
</dbReference>
<dbReference type="SUPFAM" id="SSF56784">
    <property type="entry name" value="HAD-like"/>
    <property type="match status" value="1"/>
</dbReference>
<dbReference type="InterPro" id="IPR008250">
    <property type="entry name" value="ATPase_P-typ_transduc_dom_A_sf"/>
</dbReference>
<dbReference type="PRINTS" id="PR00119">
    <property type="entry name" value="CATATPASE"/>
</dbReference>
<evidence type="ECO:0000256" key="6">
    <source>
        <dbReference type="ARBA" id="ARBA00022967"/>
    </source>
</evidence>
<dbReference type="SUPFAM" id="SSF81653">
    <property type="entry name" value="Calcium ATPase, transduction domain A"/>
    <property type="match status" value="1"/>
</dbReference>
<dbReference type="Pfam" id="PF00122">
    <property type="entry name" value="E1-E2_ATPase"/>
    <property type="match status" value="1"/>
</dbReference>
<dbReference type="InterPro" id="IPR004014">
    <property type="entry name" value="ATPase_P-typ_cation-transptr_N"/>
</dbReference>
<dbReference type="Gene3D" id="1.20.1110.10">
    <property type="entry name" value="Calcium-transporting ATPase, transmembrane domain"/>
    <property type="match status" value="1"/>
</dbReference>
<sequence length="1164" mass="127617">MSTASARSRARSVDPAIALPIEYRTLSFNIEQTREREIAEAKSAKEKAAKDVGDLDWHLIDLSELCTRLSTSLSQGLSIDQVARKTKEFGKNVPSKPPSRLPQKLFGYFFGGFGSILLVASILVFICWKPLGDPPAVANLALGIVLAAVFFIQAAFNAWQDFSSSRVMDSITGMLPEGTLVLRDGRQQQIDAADVVPGDVLYFKAGNKLPADVRFIEVSSDSKFDRSVLTGESLPLGATTKSTDVNYLETRCIGMQGTHCTSGSGIAIVVSTGDRTIFGRIAKLTSTPSTARTPLQKEILRFVLIIVSLMVLMNVIVLIVYGAYLKENHPSWITTPILIIDIVSVAVAFVPEGLPIALTASLTITAKAMAKNNILCKSLRTVESLGAVSVLLSDKTGTLTKNQMKAADCMVGFTSLKAKDAIEQIKKDEESGAFQSLQQLRATAAICNAGEFDVATLNKPLDDRTIIGDATDQAVLRFSESLGSVSETKNLWRKVFEIPFNSKNKFMVRITARAELKNNLGVIQALSPAEAADFADDSLLLTIKGAPDILLERCTQYLGEDGHVHDLDDGIRAVIEGVKDNWSGQGKRVISLARKVLPNETVELTPTDGRFEDATMEYAASGLIFVGLVGIVDPPRDEIPGVVQTLRGAGIKIMMVTGDFKLTAQAIAAQCGIITMPAEAVHSVHDLPRSPSENGSGDTTTRTSIVMNGPELIMLNEHQWDTLCGYSEVVFARTTPDQKLRIVKEYQKRENIVGMTGDGVNDAPSLKQADIGIAPGSGSDIALEAADMVLLDSFSAIAEAVLYGRLAFDNLKKTIAYLLPAGSFSEFWPVMTSVLFGLPQILSSFLMIIICCFTDCAAATMLAYEKPEADLMIRKPRNAKRDRLVDWRLLSWSYGFIGIIETTLSFTMSYWYAQRHGLPFSALWFGYGAVPSNITSERYTEVLNTASSIYFVNLVVMQFFTLMAVRTRRLSIFSHPPFWFAKAGKKTQNWRLIPAIIFAIVIVFIFCYPPSVQAVLATTTVPVEHWFLPLSFGVGVLCLDEGRKAVTLRETPPEIRTLEFARIDDHVSMAITITTTTSAATTEADWTSYGSAPTIYKTFNVEYEKVFQDNPYQEQLNHWLLSQLSPASLPPPSSSWGPEPETRQSHIFAASGPQRAWHRYSRPR</sequence>
<dbReference type="SUPFAM" id="SSF81665">
    <property type="entry name" value="Calcium ATPase, transmembrane domain M"/>
    <property type="match status" value="1"/>
</dbReference>
<feature type="transmembrane region" description="Helical" evidence="10">
    <location>
        <begin position="844"/>
        <end position="864"/>
    </location>
</feature>
<accession>A0A0G2E3D1</accession>
<evidence type="ECO:0000256" key="3">
    <source>
        <dbReference type="ARBA" id="ARBA00022692"/>
    </source>
</evidence>
<comment type="caution">
    <text evidence="12">The sequence shown here is derived from an EMBL/GenBank/DDBJ whole genome shotgun (WGS) entry which is preliminary data.</text>
</comment>
<feature type="transmembrane region" description="Helical" evidence="10">
    <location>
        <begin position="992"/>
        <end position="1011"/>
    </location>
</feature>
<keyword evidence="13" id="KW-1185">Reference proteome</keyword>
<feature type="transmembrane region" description="Helical" evidence="10">
    <location>
        <begin position="885"/>
        <end position="913"/>
    </location>
</feature>
<dbReference type="PANTHER" id="PTHR43294">
    <property type="entry name" value="SODIUM/POTASSIUM-TRANSPORTING ATPASE SUBUNIT ALPHA"/>
    <property type="match status" value="1"/>
</dbReference>
<dbReference type="SFLD" id="SFLDG00002">
    <property type="entry name" value="C1.7:_P-type_atpase_like"/>
    <property type="match status" value="1"/>
</dbReference>
<dbReference type="InterPro" id="IPR059000">
    <property type="entry name" value="ATPase_P-type_domA"/>
</dbReference>
<evidence type="ECO:0000256" key="7">
    <source>
        <dbReference type="ARBA" id="ARBA00022989"/>
    </source>
</evidence>
<dbReference type="InterPro" id="IPR001757">
    <property type="entry name" value="P_typ_ATPase"/>
</dbReference>
<dbReference type="InterPro" id="IPR023298">
    <property type="entry name" value="ATPase_P-typ_TM_dom_sf"/>
</dbReference>
<dbReference type="GO" id="GO:0006883">
    <property type="term" value="P:intracellular sodium ion homeostasis"/>
    <property type="evidence" value="ECO:0007669"/>
    <property type="project" value="TreeGrafter"/>
</dbReference>
<evidence type="ECO:0000256" key="8">
    <source>
        <dbReference type="ARBA" id="ARBA00023136"/>
    </source>
</evidence>
<dbReference type="SUPFAM" id="SSF81660">
    <property type="entry name" value="Metal cation-transporting ATPase, ATP-binding domain N"/>
    <property type="match status" value="1"/>
</dbReference>
<dbReference type="EMBL" id="LCWF01000155">
    <property type="protein sequence ID" value="KKY16826.1"/>
    <property type="molecule type" value="Genomic_DNA"/>
</dbReference>
<feature type="transmembrane region" description="Helical" evidence="10">
    <location>
        <begin position="1023"/>
        <end position="1039"/>
    </location>
</feature>
<dbReference type="FunFam" id="3.40.1110.10:FF:000114">
    <property type="entry name" value="H /K ATPase alpha subunit, putative"/>
    <property type="match status" value="1"/>
</dbReference>
<evidence type="ECO:0000256" key="1">
    <source>
        <dbReference type="ARBA" id="ARBA00004651"/>
    </source>
</evidence>
<dbReference type="AlphaFoldDB" id="A0A0G2E3D1"/>
<keyword evidence="6" id="KW-1278">Translocase</keyword>
<feature type="domain" description="Cation-transporting P-type ATPase N-terminal" evidence="11">
    <location>
        <begin position="56"/>
        <end position="129"/>
    </location>
</feature>
<dbReference type="GO" id="GO:1990573">
    <property type="term" value="P:potassium ion import across plasma membrane"/>
    <property type="evidence" value="ECO:0007669"/>
    <property type="project" value="TreeGrafter"/>
</dbReference>
<reference evidence="12 13" key="2">
    <citation type="submission" date="2015-05" db="EMBL/GenBank/DDBJ databases">
        <authorList>
            <person name="Morales-Cruz A."/>
            <person name="Amrine K.C."/>
            <person name="Cantu D."/>
        </authorList>
    </citation>
    <scope>NUCLEOTIDE SEQUENCE [LARGE SCALE GENOMIC DNA]</scope>
    <source>
        <strain evidence="12">UCRPC4</strain>
    </source>
</reference>